<dbReference type="PRINTS" id="PR00038">
    <property type="entry name" value="HTHLUXR"/>
</dbReference>
<dbReference type="Proteomes" id="UP001595904">
    <property type="component" value="Unassembled WGS sequence"/>
</dbReference>
<sequence length="210" mass="22792">MSESAKPIRILTVDDHPLLREGVASVIEAQPDMVLIGEASNGRQAIDSFRQHRPDVTLMDLQMPDVNGVDAINAIRAEFPDARIIVLTTYKGDVQALRALKAGAAGYLLKSMLRKELLETIRAVHAGRRRVPPEIATEIAEHAADDSLTEREIAVLKRVAVGSANKQIAVTLGISEETVKAHMKSILAKLSANDRTHAVTIALSRGIIEI</sequence>
<protein>
    <submittedName>
        <fullName evidence="6">Response regulator</fullName>
    </submittedName>
</protein>
<evidence type="ECO:0000259" key="5">
    <source>
        <dbReference type="PROSITE" id="PS50110"/>
    </source>
</evidence>
<dbReference type="Pfam" id="PF00196">
    <property type="entry name" value="GerE"/>
    <property type="match status" value="1"/>
</dbReference>
<proteinExistence type="predicted"/>
<keyword evidence="7" id="KW-1185">Reference proteome</keyword>
<evidence type="ECO:0000256" key="2">
    <source>
        <dbReference type="ARBA" id="ARBA00023125"/>
    </source>
</evidence>
<dbReference type="SUPFAM" id="SSF46894">
    <property type="entry name" value="C-terminal effector domain of the bipartite response regulators"/>
    <property type="match status" value="1"/>
</dbReference>
<dbReference type="PANTHER" id="PTHR43214:SF43">
    <property type="entry name" value="TWO-COMPONENT RESPONSE REGULATOR"/>
    <property type="match status" value="1"/>
</dbReference>
<keyword evidence="1 3" id="KW-0597">Phosphoprotein</keyword>
<dbReference type="PROSITE" id="PS00622">
    <property type="entry name" value="HTH_LUXR_1"/>
    <property type="match status" value="1"/>
</dbReference>
<dbReference type="SMART" id="SM00421">
    <property type="entry name" value="HTH_LUXR"/>
    <property type="match status" value="1"/>
</dbReference>
<dbReference type="CDD" id="cd17535">
    <property type="entry name" value="REC_NarL-like"/>
    <property type="match status" value="1"/>
</dbReference>
<evidence type="ECO:0000256" key="3">
    <source>
        <dbReference type="PROSITE-ProRule" id="PRU00169"/>
    </source>
</evidence>
<accession>A0ABV8SWI1</accession>
<dbReference type="EMBL" id="JBHSDU010000003">
    <property type="protein sequence ID" value="MFC4310814.1"/>
    <property type="molecule type" value="Genomic_DNA"/>
</dbReference>
<reference evidence="7" key="1">
    <citation type="journal article" date="2019" name="Int. J. Syst. Evol. Microbiol.">
        <title>The Global Catalogue of Microorganisms (GCM) 10K type strain sequencing project: providing services to taxonomists for standard genome sequencing and annotation.</title>
        <authorList>
            <consortium name="The Broad Institute Genomics Platform"/>
            <consortium name="The Broad Institute Genome Sequencing Center for Infectious Disease"/>
            <person name="Wu L."/>
            <person name="Ma J."/>
        </authorList>
    </citation>
    <scope>NUCLEOTIDE SEQUENCE [LARGE SCALE GENOMIC DNA]</scope>
    <source>
        <strain evidence="7">CGMCC 1.10759</strain>
    </source>
</reference>
<dbReference type="InterPro" id="IPR000792">
    <property type="entry name" value="Tscrpt_reg_LuxR_C"/>
</dbReference>
<feature type="domain" description="HTH luxR-type" evidence="4">
    <location>
        <begin position="141"/>
        <end position="206"/>
    </location>
</feature>
<dbReference type="Pfam" id="PF00072">
    <property type="entry name" value="Response_reg"/>
    <property type="match status" value="1"/>
</dbReference>
<keyword evidence="2" id="KW-0238">DNA-binding</keyword>
<evidence type="ECO:0000259" key="4">
    <source>
        <dbReference type="PROSITE" id="PS50043"/>
    </source>
</evidence>
<feature type="modified residue" description="4-aspartylphosphate" evidence="3">
    <location>
        <position position="60"/>
    </location>
</feature>
<dbReference type="PROSITE" id="PS50043">
    <property type="entry name" value="HTH_LUXR_2"/>
    <property type="match status" value="1"/>
</dbReference>
<evidence type="ECO:0000256" key="1">
    <source>
        <dbReference type="ARBA" id="ARBA00022553"/>
    </source>
</evidence>
<dbReference type="PANTHER" id="PTHR43214">
    <property type="entry name" value="TWO-COMPONENT RESPONSE REGULATOR"/>
    <property type="match status" value="1"/>
</dbReference>
<comment type="caution">
    <text evidence="6">The sequence shown here is derived from an EMBL/GenBank/DDBJ whole genome shotgun (WGS) entry which is preliminary data.</text>
</comment>
<dbReference type="InterPro" id="IPR058245">
    <property type="entry name" value="NreC/VraR/RcsB-like_REC"/>
</dbReference>
<evidence type="ECO:0000313" key="6">
    <source>
        <dbReference type="EMBL" id="MFC4310814.1"/>
    </source>
</evidence>
<dbReference type="PROSITE" id="PS50110">
    <property type="entry name" value="RESPONSE_REGULATORY"/>
    <property type="match status" value="1"/>
</dbReference>
<feature type="domain" description="Response regulatory" evidence="5">
    <location>
        <begin position="9"/>
        <end position="125"/>
    </location>
</feature>
<dbReference type="InterPro" id="IPR011006">
    <property type="entry name" value="CheY-like_superfamily"/>
</dbReference>
<gene>
    <name evidence="6" type="ORF">ACFPN2_17095</name>
</gene>
<dbReference type="SUPFAM" id="SSF52172">
    <property type="entry name" value="CheY-like"/>
    <property type="match status" value="1"/>
</dbReference>
<name>A0ABV8SWI1_9GAMM</name>
<dbReference type="RefSeq" id="WP_380598626.1">
    <property type="nucleotide sequence ID" value="NZ_JBHSDU010000003.1"/>
</dbReference>
<dbReference type="InterPro" id="IPR016032">
    <property type="entry name" value="Sig_transdc_resp-reg_C-effctor"/>
</dbReference>
<dbReference type="CDD" id="cd06170">
    <property type="entry name" value="LuxR_C_like"/>
    <property type="match status" value="1"/>
</dbReference>
<dbReference type="Gene3D" id="3.40.50.2300">
    <property type="match status" value="1"/>
</dbReference>
<organism evidence="6 7">
    <name type="scientific">Steroidobacter flavus</name>
    <dbReference type="NCBI Taxonomy" id="1842136"/>
    <lineage>
        <taxon>Bacteria</taxon>
        <taxon>Pseudomonadati</taxon>
        <taxon>Pseudomonadota</taxon>
        <taxon>Gammaproteobacteria</taxon>
        <taxon>Steroidobacterales</taxon>
        <taxon>Steroidobacteraceae</taxon>
        <taxon>Steroidobacter</taxon>
    </lineage>
</organism>
<dbReference type="InterPro" id="IPR039420">
    <property type="entry name" value="WalR-like"/>
</dbReference>
<dbReference type="SMART" id="SM00448">
    <property type="entry name" value="REC"/>
    <property type="match status" value="1"/>
</dbReference>
<dbReference type="InterPro" id="IPR001789">
    <property type="entry name" value="Sig_transdc_resp-reg_receiver"/>
</dbReference>
<evidence type="ECO:0000313" key="7">
    <source>
        <dbReference type="Proteomes" id="UP001595904"/>
    </source>
</evidence>